<feature type="compositionally biased region" description="Low complexity" evidence="10">
    <location>
        <begin position="150"/>
        <end position="160"/>
    </location>
</feature>
<dbReference type="SUPFAM" id="SSF56214">
    <property type="entry name" value="4'-phosphopantetheinyl transferase"/>
    <property type="match status" value="1"/>
</dbReference>
<comment type="function">
    <text evidence="9">Transfers the 4'-phosphopantetheine moiety from coenzyme A to a Ser of acyl-carrier-protein.</text>
</comment>
<organism evidence="12 13">
    <name type="scientific">Actinacidiphila reveromycinica</name>
    <dbReference type="NCBI Taxonomy" id="659352"/>
    <lineage>
        <taxon>Bacteria</taxon>
        <taxon>Bacillati</taxon>
        <taxon>Actinomycetota</taxon>
        <taxon>Actinomycetes</taxon>
        <taxon>Kitasatosporales</taxon>
        <taxon>Streptomycetaceae</taxon>
        <taxon>Actinacidiphila</taxon>
    </lineage>
</organism>
<sequence>MRIGVDLMSVSRFSRVAHHHRYPRVLFTENELAGARDLGRERYEEWLAGRFCVKEATCKLLGRGFGQGLNWRDIEVASDRFGAPAVVLHRGARQLAEERGVGDIVISLTHQAGLVVAVAAADTRAPAPPAPRQAPGRAVADAPAQPPRTTPTGHHPTTRTARVEVREKEECVMEQTATATGTATEELRLDEIAAMAADLFSVTAEEVAAAESFVDDLGTDSLLAIELLTHLEKRYDIRIAESESSRMTTLRDTYEVVAQAAGW</sequence>
<dbReference type="InterPro" id="IPR037143">
    <property type="entry name" value="4-PPantetheinyl_Trfase_dom_sf"/>
</dbReference>
<dbReference type="InterPro" id="IPR008278">
    <property type="entry name" value="4-PPantetheinyl_Trfase_dom"/>
</dbReference>
<dbReference type="NCBIfam" id="TIGR00516">
    <property type="entry name" value="acpS"/>
    <property type="match status" value="1"/>
</dbReference>
<feature type="domain" description="Carrier" evidence="11">
    <location>
        <begin position="183"/>
        <end position="261"/>
    </location>
</feature>
<dbReference type="GO" id="GO:0005737">
    <property type="term" value="C:cytoplasm"/>
    <property type="evidence" value="ECO:0007669"/>
    <property type="project" value="UniProtKB-SubCell"/>
</dbReference>
<dbReference type="Gene3D" id="3.90.470.20">
    <property type="entry name" value="4'-phosphopantetheinyl transferase domain"/>
    <property type="match status" value="1"/>
</dbReference>
<dbReference type="NCBIfam" id="TIGR00556">
    <property type="entry name" value="pantethn_trn"/>
    <property type="match status" value="1"/>
</dbReference>
<comment type="subcellular location">
    <subcellularLocation>
        <location evidence="9">Cytoplasm</location>
    </subcellularLocation>
</comment>
<dbReference type="Gene3D" id="1.10.1200.10">
    <property type="entry name" value="ACP-like"/>
    <property type="match status" value="1"/>
</dbReference>
<evidence type="ECO:0000256" key="5">
    <source>
        <dbReference type="ARBA" id="ARBA00022842"/>
    </source>
</evidence>
<dbReference type="EC" id="2.7.8.7" evidence="9"/>
<proteinExistence type="inferred from homology"/>
<evidence type="ECO:0000256" key="6">
    <source>
        <dbReference type="ARBA" id="ARBA00023027"/>
    </source>
</evidence>
<evidence type="ECO:0000259" key="11">
    <source>
        <dbReference type="PROSITE" id="PS50075"/>
    </source>
</evidence>
<keyword evidence="2 9" id="KW-0808">Transferase</keyword>
<dbReference type="GO" id="GO:0006633">
    <property type="term" value="P:fatty acid biosynthetic process"/>
    <property type="evidence" value="ECO:0007669"/>
    <property type="project" value="UniProtKB-UniRule"/>
</dbReference>
<dbReference type="Pfam" id="PF00550">
    <property type="entry name" value="PP-binding"/>
    <property type="match status" value="1"/>
</dbReference>
<evidence type="ECO:0000256" key="10">
    <source>
        <dbReference type="SAM" id="MobiDB-lite"/>
    </source>
</evidence>
<dbReference type="KEGG" id="arev:RVR_2096"/>
<keyword evidence="3 9" id="KW-0479">Metal-binding</keyword>
<evidence type="ECO:0000256" key="8">
    <source>
        <dbReference type="ARBA" id="ARBA00023160"/>
    </source>
</evidence>
<dbReference type="AlphaFoldDB" id="A0A7U3UQ74"/>
<protein>
    <recommendedName>
        <fullName evidence="9">Holo-[acyl-carrier-protein] synthase</fullName>
        <shortName evidence="9">Holo-ACP synthase</shortName>
        <ecNumber evidence="9">2.7.8.7</ecNumber>
    </recommendedName>
    <alternativeName>
        <fullName evidence="9">4'-phosphopantetheinyl transferase AcpS</fullName>
    </alternativeName>
</protein>
<dbReference type="InterPro" id="IPR004568">
    <property type="entry name" value="Ppantetheine-prot_Trfase_dom"/>
</dbReference>
<name>A0A7U3UQ74_9ACTN</name>
<comment type="catalytic activity">
    <reaction evidence="9">
        <text>apo-[ACP] + CoA = holo-[ACP] + adenosine 3',5'-bisphosphate + H(+)</text>
        <dbReference type="Rhea" id="RHEA:12068"/>
        <dbReference type="Rhea" id="RHEA-COMP:9685"/>
        <dbReference type="Rhea" id="RHEA-COMP:9690"/>
        <dbReference type="ChEBI" id="CHEBI:15378"/>
        <dbReference type="ChEBI" id="CHEBI:29999"/>
        <dbReference type="ChEBI" id="CHEBI:57287"/>
        <dbReference type="ChEBI" id="CHEBI:58343"/>
        <dbReference type="ChEBI" id="CHEBI:64479"/>
        <dbReference type="EC" id="2.7.8.7"/>
    </reaction>
</comment>
<reference evidence="12 13" key="1">
    <citation type="journal article" date="2010" name="J. Bacteriol.">
        <title>Biochemical characterization of a novel indole prenyltransferase from Streptomyces sp. SN-593.</title>
        <authorList>
            <person name="Takahashi S."/>
            <person name="Takagi H."/>
            <person name="Toyoda A."/>
            <person name="Uramoto M."/>
            <person name="Nogawa T."/>
            <person name="Ueki M."/>
            <person name="Sakaki Y."/>
            <person name="Osada H."/>
        </authorList>
    </citation>
    <scope>NUCLEOTIDE SEQUENCE [LARGE SCALE GENOMIC DNA]</scope>
    <source>
        <strain evidence="12 13">SN-593</strain>
    </source>
</reference>
<evidence type="ECO:0000256" key="4">
    <source>
        <dbReference type="ARBA" id="ARBA00022832"/>
    </source>
</evidence>
<evidence type="ECO:0000256" key="7">
    <source>
        <dbReference type="ARBA" id="ARBA00023098"/>
    </source>
</evidence>
<accession>A0A7U3UQ74</accession>
<dbReference type="InterPro" id="IPR002582">
    <property type="entry name" value="ACPS"/>
</dbReference>
<feature type="region of interest" description="Disordered" evidence="10">
    <location>
        <begin position="125"/>
        <end position="163"/>
    </location>
</feature>
<evidence type="ECO:0000256" key="1">
    <source>
        <dbReference type="ARBA" id="ARBA00022516"/>
    </source>
</evidence>
<dbReference type="Proteomes" id="UP000595703">
    <property type="component" value="Chromosome"/>
</dbReference>
<feature type="binding site" evidence="9">
    <location>
        <position position="55"/>
    </location>
    <ligand>
        <name>Mg(2+)</name>
        <dbReference type="ChEBI" id="CHEBI:18420"/>
    </ligand>
</feature>
<feature type="binding site" evidence="9">
    <location>
        <position position="6"/>
    </location>
    <ligand>
        <name>Mg(2+)</name>
        <dbReference type="ChEBI" id="CHEBI:18420"/>
    </ligand>
</feature>
<evidence type="ECO:0000313" key="12">
    <source>
        <dbReference type="EMBL" id="BBA96682.1"/>
    </source>
</evidence>
<dbReference type="InterPro" id="IPR036736">
    <property type="entry name" value="ACP-like_sf"/>
</dbReference>
<dbReference type="PROSITE" id="PS50075">
    <property type="entry name" value="CARRIER"/>
    <property type="match status" value="1"/>
</dbReference>
<reference evidence="12 13" key="3">
    <citation type="journal article" date="2011" name="Nat. Chem. Biol.">
        <title>Reveromycin A biosynthesis uses RevG and RevJ for stereospecific spiroacetal formation.</title>
        <authorList>
            <person name="Takahashi S."/>
            <person name="Toyoda A."/>
            <person name="Sekiyama Y."/>
            <person name="Takagi H."/>
            <person name="Nogawa T."/>
            <person name="Uramoto M."/>
            <person name="Suzuki R."/>
            <person name="Koshino H."/>
            <person name="Kumano T."/>
            <person name="Panthee S."/>
            <person name="Dairi T."/>
            <person name="Ishikawa J."/>
            <person name="Ikeda H."/>
            <person name="Sakaki Y."/>
            <person name="Osada H."/>
        </authorList>
    </citation>
    <scope>NUCLEOTIDE SEQUENCE [LARGE SCALE GENOMIC DNA]</scope>
    <source>
        <strain evidence="12 13">SN-593</strain>
    </source>
</reference>
<evidence type="ECO:0000256" key="3">
    <source>
        <dbReference type="ARBA" id="ARBA00022723"/>
    </source>
</evidence>
<dbReference type="GO" id="GO:0008897">
    <property type="term" value="F:holo-[acyl-carrier-protein] synthase activity"/>
    <property type="evidence" value="ECO:0007669"/>
    <property type="project" value="UniProtKB-UniRule"/>
</dbReference>
<keyword evidence="7 9" id="KW-0443">Lipid metabolism</keyword>
<dbReference type="HAMAP" id="MF_00101">
    <property type="entry name" value="AcpS"/>
    <property type="match status" value="1"/>
</dbReference>
<dbReference type="InterPro" id="IPR009081">
    <property type="entry name" value="PP-bd_ACP"/>
</dbReference>
<keyword evidence="1 9" id="KW-0444">Lipid biosynthesis</keyword>
<comment type="similarity">
    <text evidence="9">Belongs to the P-Pant transferase superfamily. AcpS family.</text>
</comment>
<keyword evidence="13" id="KW-1185">Reference proteome</keyword>
<evidence type="ECO:0000256" key="9">
    <source>
        <dbReference type="HAMAP-Rule" id="MF_00101"/>
    </source>
</evidence>
<comment type="cofactor">
    <cofactor evidence="9">
        <name>Mg(2+)</name>
        <dbReference type="ChEBI" id="CHEBI:18420"/>
    </cofactor>
</comment>
<keyword evidence="6" id="KW-0520">NAD</keyword>
<gene>
    <name evidence="9" type="primary">acpS</name>
    <name evidence="12" type="ORF">RVR_2096</name>
</gene>
<evidence type="ECO:0000256" key="2">
    <source>
        <dbReference type="ARBA" id="ARBA00022679"/>
    </source>
</evidence>
<reference evidence="12 13" key="4">
    <citation type="journal article" date="2020" name="Sci. Rep.">
        <title>beta-carboline chemical signals induce reveromycin production through a LuxR family regulator in Streptomyces sp. SN-593.</title>
        <authorList>
            <person name="Panthee S."/>
            <person name="Kito N."/>
            <person name="Hayashi T."/>
            <person name="Shimizu T."/>
            <person name="Ishikawa J."/>
            <person name="Hamamoto H."/>
            <person name="Osada H."/>
            <person name="Takahashi S."/>
        </authorList>
    </citation>
    <scope>NUCLEOTIDE SEQUENCE [LARGE SCALE GENOMIC DNA]</scope>
    <source>
        <strain evidence="12 13">SN-593</strain>
    </source>
</reference>
<keyword evidence="8 9" id="KW-0275">Fatty acid biosynthesis</keyword>
<dbReference type="EMBL" id="AP018365">
    <property type="protein sequence ID" value="BBA96682.1"/>
    <property type="molecule type" value="Genomic_DNA"/>
</dbReference>
<dbReference type="RefSeq" id="WP_202233083.1">
    <property type="nucleotide sequence ID" value="NZ_AP018365.1"/>
</dbReference>
<keyword evidence="9" id="KW-0963">Cytoplasm</keyword>
<dbReference type="Pfam" id="PF01648">
    <property type="entry name" value="ACPS"/>
    <property type="match status" value="1"/>
</dbReference>
<reference evidence="12 13" key="2">
    <citation type="journal article" date="2011" name="J. Antibiot.">
        <title>Furaquinocins I and J: novel polyketide isoprenoid hybrid compounds from Streptomyces reveromyceticus SN-593.</title>
        <authorList>
            <person name="Panthee S."/>
            <person name="Takahashi S."/>
            <person name="Takagi H."/>
            <person name="Nogawa T."/>
            <person name="Oowada E."/>
            <person name="Uramoto M."/>
            <person name="Osada H."/>
        </authorList>
    </citation>
    <scope>NUCLEOTIDE SEQUENCE [LARGE SCALE GENOMIC DNA]</scope>
    <source>
        <strain evidence="12 13">SN-593</strain>
    </source>
</reference>
<dbReference type="GO" id="GO:0000287">
    <property type="term" value="F:magnesium ion binding"/>
    <property type="evidence" value="ECO:0007669"/>
    <property type="project" value="UniProtKB-UniRule"/>
</dbReference>
<dbReference type="SUPFAM" id="SSF47336">
    <property type="entry name" value="ACP-like"/>
    <property type="match status" value="1"/>
</dbReference>
<evidence type="ECO:0000313" key="13">
    <source>
        <dbReference type="Proteomes" id="UP000595703"/>
    </source>
</evidence>
<keyword evidence="4 9" id="KW-0276">Fatty acid metabolism</keyword>
<keyword evidence="5 9" id="KW-0460">Magnesium</keyword>